<evidence type="ECO:0000313" key="1">
    <source>
        <dbReference type="EMBL" id="ONK63320.1"/>
    </source>
</evidence>
<dbReference type="EMBL" id="CM007387">
    <property type="protein sequence ID" value="ONK63320.1"/>
    <property type="molecule type" value="Genomic_DNA"/>
</dbReference>
<accession>A0A5P1EGZ8</accession>
<dbReference type="AlphaFoldDB" id="A0A5P1EGZ8"/>
<sequence length="99" mass="11481">MIEVERILQTCRWGILIVNLVREMPECQHAQNASQPEILIPERYSIYHIHDITTDKLFNNLGDYWTTSASFRVLISCKSSAIHYWGRTVGVATFSRIVQ</sequence>
<gene>
    <name evidence="1" type="ORF">A4U43_C07F13790</name>
</gene>
<evidence type="ECO:0000313" key="2">
    <source>
        <dbReference type="Proteomes" id="UP000243459"/>
    </source>
</evidence>
<dbReference type="Proteomes" id="UP000243459">
    <property type="component" value="Chromosome 7"/>
</dbReference>
<proteinExistence type="predicted"/>
<name>A0A5P1EGZ8_ASPOF</name>
<protein>
    <submittedName>
        <fullName evidence="1">Uncharacterized protein</fullName>
    </submittedName>
</protein>
<keyword evidence="2" id="KW-1185">Reference proteome</keyword>
<reference evidence="2" key="1">
    <citation type="journal article" date="2017" name="Nat. Commun.">
        <title>The asparagus genome sheds light on the origin and evolution of a young Y chromosome.</title>
        <authorList>
            <person name="Harkess A."/>
            <person name="Zhou J."/>
            <person name="Xu C."/>
            <person name="Bowers J.E."/>
            <person name="Van der Hulst R."/>
            <person name="Ayyampalayam S."/>
            <person name="Mercati F."/>
            <person name="Riccardi P."/>
            <person name="McKain M.R."/>
            <person name="Kakrana A."/>
            <person name="Tang H."/>
            <person name="Ray J."/>
            <person name="Groenendijk J."/>
            <person name="Arikit S."/>
            <person name="Mathioni S.M."/>
            <person name="Nakano M."/>
            <person name="Shan H."/>
            <person name="Telgmann-Rauber A."/>
            <person name="Kanno A."/>
            <person name="Yue Z."/>
            <person name="Chen H."/>
            <person name="Li W."/>
            <person name="Chen Y."/>
            <person name="Xu X."/>
            <person name="Zhang Y."/>
            <person name="Luo S."/>
            <person name="Chen H."/>
            <person name="Gao J."/>
            <person name="Mao Z."/>
            <person name="Pires J.C."/>
            <person name="Luo M."/>
            <person name="Kudrna D."/>
            <person name="Wing R.A."/>
            <person name="Meyers B.C."/>
            <person name="Yi K."/>
            <person name="Kong H."/>
            <person name="Lavrijsen P."/>
            <person name="Sunseri F."/>
            <person name="Falavigna A."/>
            <person name="Ye Y."/>
            <person name="Leebens-Mack J.H."/>
            <person name="Chen G."/>
        </authorList>
    </citation>
    <scope>NUCLEOTIDE SEQUENCE [LARGE SCALE GENOMIC DNA]</scope>
    <source>
        <strain evidence="2">cv. DH0086</strain>
    </source>
</reference>
<organism evidence="1 2">
    <name type="scientific">Asparagus officinalis</name>
    <name type="common">Garden asparagus</name>
    <dbReference type="NCBI Taxonomy" id="4686"/>
    <lineage>
        <taxon>Eukaryota</taxon>
        <taxon>Viridiplantae</taxon>
        <taxon>Streptophyta</taxon>
        <taxon>Embryophyta</taxon>
        <taxon>Tracheophyta</taxon>
        <taxon>Spermatophyta</taxon>
        <taxon>Magnoliopsida</taxon>
        <taxon>Liliopsida</taxon>
        <taxon>Asparagales</taxon>
        <taxon>Asparagaceae</taxon>
        <taxon>Asparagoideae</taxon>
        <taxon>Asparagus</taxon>
    </lineage>
</organism>
<dbReference type="Gramene" id="ONK63320">
    <property type="protein sequence ID" value="ONK63320"/>
    <property type="gene ID" value="A4U43_C07F13790"/>
</dbReference>